<evidence type="ECO:0000313" key="18">
    <source>
        <dbReference type="Proteomes" id="UP000010552"/>
    </source>
</evidence>
<sequence length="380" mass="42035">MAAGATAALAFLSRESRTRAGGVGGLRAPAPVTMDSFFFGCELSGHTRSFTFKVEEEDDAEHVLALTMLCLTEGAKDECNVVEVVARNHHHQEIAVPVANLKLSCQPMLSLDDFQLQPPVTFRLKSGSGPVRITGRHQIGKAHCAKAGVGGLRGTRAGQEGPGGGPALGRELASLFRAGRESQGVSQQVTVQSSPNFTQHVREQSLVTDQLSRRLIRTYQLYSRTSGKHVQVLANKRINAMAEDGDPFAKLIVETDTFGSRVRVRGAETGLYICMNKKGKLIAKSNGKGKDCVFTEIVLENNYTALQNAKYEGWYMAFTRKGRPRKGSKTRQHQREVHFMKRLPRGHHTTEQSLRFEFLNYPPFTRSLRGSQRTWAPEPR</sequence>
<dbReference type="eggNOG" id="KOG3885">
    <property type="taxonomic scope" value="Eukaryota"/>
</dbReference>
<dbReference type="AlphaFoldDB" id="L5JRP4"/>
<keyword evidence="6" id="KW-0964">Secreted</keyword>
<keyword evidence="11" id="KW-0143">Chaperone</keyword>
<dbReference type="Gene3D" id="2.60.120.340">
    <property type="entry name" value="Nucleoplasmin core domain"/>
    <property type="match status" value="1"/>
</dbReference>
<evidence type="ECO:0000256" key="14">
    <source>
        <dbReference type="ARBA" id="ARBA00066295"/>
    </source>
</evidence>
<organism evidence="17 18">
    <name type="scientific">Pteropus alecto</name>
    <name type="common">Black flying fox</name>
    <dbReference type="NCBI Taxonomy" id="9402"/>
    <lineage>
        <taxon>Eukaryota</taxon>
        <taxon>Metazoa</taxon>
        <taxon>Chordata</taxon>
        <taxon>Craniata</taxon>
        <taxon>Vertebrata</taxon>
        <taxon>Euteleostomi</taxon>
        <taxon>Mammalia</taxon>
        <taxon>Eutheria</taxon>
        <taxon>Laurasiatheria</taxon>
        <taxon>Chiroptera</taxon>
        <taxon>Yinpterochiroptera</taxon>
        <taxon>Pteropodoidea</taxon>
        <taxon>Pteropodidae</taxon>
        <taxon>Pteropodinae</taxon>
        <taxon>Pteropus</taxon>
    </lineage>
</organism>
<dbReference type="STRING" id="9402.L5JRP4"/>
<dbReference type="Proteomes" id="UP000010552">
    <property type="component" value="Unassembled WGS sequence"/>
</dbReference>
<evidence type="ECO:0000256" key="5">
    <source>
        <dbReference type="ARBA" id="ARBA00022481"/>
    </source>
</evidence>
<dbReference type="InterPro" id="IPR002209">
    <property type="entry name" value="Fibroblast_GF_fam"/>
</dbReference>
<evidence type="ECO:0000256" key="8">
    <source>
        <dbReference type="ARBA" id="ARBA00022729"/>
    </source>
</evidence>
<comment type="function">
    <text evidence="13">Plays a role in the regulation of diverse cellular processes such as ribosome biogenesis, chromatin remodeling or protein chaperoning. Modulates the histone chaperone function and the RNA-binding activity of nucleolar phosphoprotein B23/NPM. Efficiently mediates chromatin remodeling when included in a pentamer containing NPM3 and NPM.</text>
</comment>
<dbReference type="InterPro" id="IPR036824">
    <property type="entry name" value="Nucleoplasmin_core_dom_sf"/>
</dbReference>
<comment type="subcellular location">
    <subcellularLocation>
        <location evidence="1">Nucleus</location>
        <location evidence="1">Nucleolus</location>
    </subcellularLocation>
    <subcellularLocation>
        <location evidence="2">Secreted</location>
    </subcellularLocation>
</comment>
<dbReference type="InParanoid" id="L5JRP4"/>
<reference evidence="18" key="1">
    <citation type="journal article" date="2013" name="Science">
        <title>Comparative analysis of bat genomes provides insight into the evolution of flight and immunity.</title>
        <authorList>
            <person name="Zhang G."/>
            <person name="Cowled C."/>
            <person name="Shi Z."/>
            <person name="Huang Z."/>
            <person name="Bishop-Lilly K.A."/>
            <person name="Fang X."/>
            <person name="Wynne J.W."/>
            <person name="Xiong Z."/>
            <person name="Baker M.L."/>
            <person name="Zhao W."/>
            <person name="Tachedjian M."/>
            <person name="Zhu Y."/>
            <person name="Zhou P."/>
            <person name="Jiang X."/>
            <person name="Ng J."/>
            <person name="Yang L."/>
            <person name="Wu L."/>
            <person name="Xiao J."/>
            <person name="Feng Y."/>
            <person name="Chen Y."/>
            <person name="Sun X."/>
            <person name="Zhang Y."/>
            <person name="Marsh G.A."/>
            <person name="Crameri G."/>
            <person name="Broder C.C."/>
            <person name="Frey K.G."/>
            <person name="Wang L.F."/>
            <person name="Wang J."/>
        </authorList>
    </citation>
    <scope>NUCLEOTIDE SEQUENCE [LARGE SCALE GENOMIC DNA]</scope>
</reference>
<gene>
    <name evidence="17" type="ORF">PAL_GLEAN10018251</name>
</gene>
<keyword evidence="7" id="KW-0597">Phosphoprotein</keyword>
<evidence type="ECO:0000313" key="17">
    <source>
        <dbReference type="EMBL" id="ELK00813.1"/>
    </source>
</evidence>
<dbReference type="FunFam" id="2.80.10.50:FF:000007">
    <property type="entry name" value="Fibroblast growth factor"/>
    <property type="match status" value="1"/>
</dbReference>
<accession>L5JRP4</accession>
<evidence type="ECO:0000256" key="3">
    <source>
        <dbReference type="ARBA" id="ARBA00007936"/>
    </source>
</evidence>
<dbReference type="GO" id="GO:0008083">
    <property type="term" value="F:growth factor activity"/>
    <property type="evidence" value="ECO:0007669"/>
    <property type="project" value="UniProtKB-KW"/>
</dbReference>
<dbReference type="EMBL" id="KB031155">
    <property type="protein sequence ID" value="ELK00813.1"/>
    <property type="molecule type" value="Genomic_DNA"/>
</dbReference>
<dbReference type="FunCoup" id="L5JRP4">
    <property type="interactions" value="292"/>
</dbReference>
<evidence type="ECO:0000256" key="12">
    <source>
        <dbReference type="ARBA" id="ARBA00023242"/>
    </source>
</evidence>
<evidence type="ECO:0000256" key="10">
    <source>
        <dbReference type="ARBA" id="ARBA00023030"/>
    </source>
</evidence>
<evidence type="ECO:0000256" key="4">
    <source>
        <dbReference type="ARBA" id="ARBA00010744"/>
    </source>
</evidence>
<keyword evidence="12" id="KW-0539">Nucleus</keyword>
<dbReference type="Pfam" id="PF03066">
    <property type="entry name" value="Nucleoplasmin"/>
    <property type="match status" value="1"/>
</dbReference>
<keyword evidence="10" id="KW-0339">Growth factor</keyword>
<evidence type="ECO:0000256" key="11">
    <source>
        <dbReference type="ARBA" id="ARBA00023186"/>
    </source>
</evidence>
<dbReference type="InterPro" id="IPR008996">
    <property type="entry name" value="IL1/FGF"/>
</dbReference>
<evidence type="ECO:0000256" key="1">
    <source>
        <dbReference type="ARBA" id="ARBA00004604"/>
    </source>
</evidence>
<dbReference type="InterPro" id="IPR024057">
    <property type="entry name" value="Nucleoplasmin_core_dom"/>
</dbReference>
<keyword evidence="8" id="KW-0732">Signal</keyword>
<dbReference type="PANTHER" id="PTHR11486">
    <property type="entry name" value="FIBROBLAST GROWTH FACTOR"/>
    <property type="match status" value="1"/>
</dbReference>
<proteinExistence type="inferred from homology"/>
<evidence type="ECO:0000256" key="9">
    <source>
        <dbReference type="ARBA" id="ARBA00022990"/>
    </source>
</evidence>
<dbReference type="SUPFAM" id="SSF50353">
    <property type="entry name" value="Cytokine"/>
    <property type="match status" value="1"/>
</dbReference>
<evidence type="ECO:0000256" key="13">
    <source>
        <dbReference type="ARBA" id="ARBA00055184"/>
    </source>
</evidence>
<name>L5JRP4_PTEAL</name>
<evidence type="ECO:0000256" key="2">
    <source>
        <dbReference type="ARBA" id="ARBA00004613"/>
    </source>
</evidence>
<protein>
    <recommendedName>
        <fullName evidence="15">Fibroblast growth factor</fullName>
        <shortName evidence="15">FGF</shortName>
    </recommendedName>
</protein>
<comment type="similarity">
    <text evidence="3 15">Belongs to the heparin-binding growth factors family.</text>
</comment>
<dbReference type="FunFam" id="2.60.120.340:FF:000002">
    <property type="entry name" value="Nucleophosmin/nucleoplasmin 3"/>
    <property type="match status" value="1"/>
</dbReference>
<dbReference type="GO" id="GO:0005730">
    <property type="term" value="C:nucleolus"/>
    <property type="evidence" value="ECO:0007669"/>
    <property type="project" value="UniProtKB-SubCell"/>
</dbReference>
<dbReference type="CDD" id="cd23322">
    <property type="entry name" value="beta-trefoil_FGF8"/>
    <property type="match status" value="1"/>
</dbReference>
<feature type="domain" description="Nucleoplasmin core" evidence="16">
    <location>
        <begin position="38"/>
        <end position="138"/>
    </location>
</feature>
<dbReference type="SUPFAM" id="SSF69203">
    <property type="entry name" value="Nucleoplasmin-like core domain"/>
    <property type="match status" value="1"/>
</dbReference>
<dbReference type="SMART" id="SM00442">
    <property type="entry name" value="FGF"/>
    <property type="match status" value="1"/>
</dbReference>
<evidence type="ECO:0000259" key="16">
    <source>
        <dbReference type="Pfam" id="PF03066"/>
    </source>
</evidence>
<comment type="similarity">
    <text evidence="4">Belongs to the nucleoplasmin family.</text>
</comment>
<evidence type="ECO:0000256" key="15">
    <source>
        <dbReference type="RuleBase" id="RU049442"/>
    </source>
</evidence>
<dbReference type="Pfam" id="PF00167">
    <property type="entry name" value="FGF"/>
    <property type="match status" value="1"/>
</dbReference>
<dbReference type="PROSITE" id="PS00247">
    <property type="entry name" value="HBGF_FGF"/>
    <property type="match status" value="1"/>
</dbReference>
<dbReference type="GO" id="GO:0005576">
    <property type="term" value="C:extracellular region"/>
    <property type="evidence" value="ECO:0007669"/>
    <property type="project" value="UniProtKB-SubCell"/>
</dbReference>
<dbReference type="PRINTS" id="PR00262">
    <property type="entry name" value="IL1HBGF"/>
</dbReference>
<evidence type="ECO:0000256" key="7">
    <source>
        <dbReference type="ARBA" id="ARBA00022553"/>
    </source>
</evidence>
<dbReference type="Gene3D" id="2.80.10.50">
    <property type="match status" value="1"/>
</dbReference>
<evidence type="ECO:0000256" key="6">
    <source>
        <dbReference type="ARBA" id="ARBA00022525"/>
    </source>
</evidence>
<keyword evidence="9" id="KW-0007">Acetylation</keyword>
<keyword evidence="5" id="KW-0488">Methylation</keyword>
<keyword evidence="18" id="KW-1185">Reference proteome</keyword>
<comment type="subunit">
    <text evidence="14">Interacts with NPM (via N-terminus). Forms a pentamer with NPM at a ratio 4:1 (NPM3/NPM). Two pentamers form a decamer.</text>
</comment>